<reference evidence="2" key="1">
    <citation type="journal article" date="2021" name="Proc. Natl. Acad. Sci. U.S.A.">
        <title>A Catalog of Tens of Thousands of Viruses from Human Metagenomes Reveals Hidden Associations with Chronic Diseases.</title>
        <authorList>
            <person name="Tisza M.J."/>
            <person name="Buck C.B."/>
        </authorList>
    </citation>
    <scope>NUCLEOTIDE SEQUENCE</scope>
    <source>
        <strain evidence="2">CthrG7</strain>
    </source>
</reference>
<sequence>MKAFFSIIFFTLKIITYICVYIRLILRQKYY</sequence>
<keyword evidence="1" id="KW-1133">Transmembrane helix</keyword>
<evidence type="ECO:0000313" key="2">
    <source>
        <dbReference type="EMBL" id="DAD79875.1"/>
    </source>
</evidence>
<proteinExistence type="predicted"/>
<evidence type="ECO:0000256" key="1">
    <source>
        <dbReference type="SAM" id="Phobius"/>
    </source>
</evidence>
<organism evidence="2">
    <name type="scientific">Siphoviridae sp. cthrG7</name>
    <dbReference type="NCBI Taxonomy" id="2826428"/>
    <lineage>
        <taxon>Viruses</taxon>
        <taxon>Duplodnaviria</taxon>
        <taxon>Heunggongvirae</taxon>
        <taxon>Uroviricota</taxon>
        <taxon>Caudoviricetes</taxon>
    </lineage>
</organism>
<protein>
    <submittedName>
        <fullName evidence="2">Uncharacterized protein</fullName>
    </submittedName>
</protein>
<feature type="transmembrane region" description="Helical" evidence="1">
    <location>
        <begin position="6"/>
        <end position="26"/>
    </location>
</feature>
<accession>A0A8S5MD66</accession>
<dbReference type="EMBL" id="BK014874">
    <property type="protein sequence ID" value="DAD79875.1"/>
    <property type="molecule type" value="Genomic_DNA"/>
</dbReference>
<keyword evidence="1" id="KW-0472">Membrane</keyword>
<keyword evidence="1" id="KW-0812">Transmembrane</keyword>
<name>A0A8S5MD66_9CAUD</name>